<protein>
    <recommendedName>
        <fullName evidence="3">Flavin-nucleotide-binding protein</fullName>
    </recommendedName>
</protein>
<dbReference type="PANTHER" id="PTHR34071">
    <property type="entry name" value="5-NITROIMIDAZOLE ANTIBIOTICS RESISTANCE PROTEIN, NIMA-FAMILY-RELATED PROTEIN-RELATED"/>
    <property type="match status" value="1"/>
</dbReference>
<evidence type="ECO:0000313" key="2">
    <source>
        <dbReference type="Proteomes" id="UP000321230"/>
    </source>
</evidence>
<evidence type="ECO:0000313" key="1">
    <source>
        <dbReference type="EMBL" id="GEK92455.1"/>
    </source>
</evidence>
<dbReference type="Pfam" id="PF12900">
    <property type="entry name" value="Pyridox_ox_2"/>
    <property type="match status" value="1"/>
</dbReference>
<comment type="caution">
    <text evidence="1">The sequence shown here is derived from an EMBL/GenBank/DDBJ whole genome shotgun (WGS) entry which is preliminary data.</text>
</comment>
<dbReference type="OrthoDB" id="116031at2"/>
<keyword evidence="2" id="KW-1185">Reference proteome</keyword>
<dbReference type="EMBL" id="BJUZ01000001">
    <property type="protein sequence ID" value="GEK92455.1"/>
    <property type="molecule type" value="Genomic_DNA"/>
</dbReference>
<dbReference type="InterPro" id="IPR012349">
    <property type="entry name" value="Split_barrel_FMN-bd"/>
</dbReference>
<dbReference type="SUPFAM" id="SSF50475">
    <property type="entry name" value="FMN-binding split barrel"/>
    <property type="match status" value="1"/>
</dbReference>
<dbReference type="InterPro" id="IPR024747">
    <property type="entry name" value="Pyridox_Oxase-rel"/>
</dbReference>
<reference evidence="1 2" key="1">
    <citation type="submission" date="2019-07" db="EMBL/GenBank/DDBJ databases">
        <title>Whole genome shotgun sequence of Gluconobacter wancherniae NBRC 103581.</title>
        <authorList>
            <person name="Hosoyama A."/>
            <person name="Uohara A."/>
            <person name="Ohji S."/>
            <person name="Ichikawa N."/>
        </authorList>
    </citation>
    <scope>NUCLEOTIDE SEQUENCE [LARGE SCALE GENOMIC DNA]</scope>
    <source>
        <strain evidence="1 2">NBRC 103581</strain>
    </source>
</reference>
<dbReference type="AlphaFoldDB" id="A0A511AW62"/>
<sequence length="224" mass="24010">MGEKPSLPPYAIARQGKRAVYDREAIHGILDVGLVAHVGFLAGEEGSIRPMVMPMAYARDGETLYIHGAASTRMIRNIDEGAPLCLTVTHVDGIVAARSSFNHSMNYRCAVVHGIARAVTDPDEQKRALALITEHLLPGRMEEVRDHLPRELAATGVLAVSIDAASAKIRNAPPAEARPEDYELQVWGGVVPVVTGLGQPLDDGRLAPGTKLPLSLAAARQKFS</sequence>
<proteinExistence type="predicted"/>
<accession>A0A511AW62</accession>
<dbReference type="PANTHER" id="PTHR34071:SF2">
    <property type="entry name" value="FLAVIN-NUCLEOTIDE-BINDING PROTEIN"/>
    <property type="match status" value="1"/>
</dbReference>
<dbReference type="Proteomes" id="UP000321230">
    <property type="component" value="Unassembled WGS sequence"/>
</dbReference>
<dbReference type="Gene3D" id="2.30.110.10">
    <property type="entry name" value="Electron Transport, Fmn-binding Protein, Chain A"/>
    <property type="match status" value="1"/>
</dbReference>
<name>A0A511AW62_9PROT</name>
<evidence type="ECO:0008006" key="3">
    <source>
        <dbReference type="Google" id="ProtNLM"/>
    </source>
</evidence>
<organism evidence="1 2">
    <name type="scientific">Gluconobacter wancherniae NBRC 103581</name>
    <dbReference type="NCBI Taxonomy" id="656744"/>
    <lineage>
        <taxon>Bacteria</taxon>
        <taxon>Pseudomonadati</taxon>
        <taxon>Pseudomonadota</taxon>
        <taxon>Alphaproteobacteria</taxon>
        <taxon>Acetobacterales</taxon>
        <taxon>Acetobacteraceae</taxon>
        <taxon>Gluconobacter</taxon>
    </lineage>
</organism>
<dbReference type="RefSeq" id="WP_146793197.1">
    <property type="nucleotide sequence ID" value="NZ_BARC01000005.1"/>
</dbReference>
<gene>
    <name evidence="1" type="ORF">GWA01_02250</name>
</gene>